<reference evidence="2" key="1">
    <citation type="journal article" date="2020" name="mSystems">
        <title>Genome- and Community-Level Interaction Insights into Carbon Utilization and Element Cycling Functions of Hydrothermarchaeota in Hydrothermal Sediment.</title>
        <authorList>
            <person name="Zhou Z."/>
            <person name="Liu Y."/>
            <person name="Xu W."/>
            <person name="Pan J."/>
            <person name="Luo Z.H."/>
            <person name="Li M."/>
        </authorList>
    </citation>
    <scope>NUCLEOTIDE SEQUENCE [LARGE SCALE GENOMIC DNA]</scope>
    <source>
        <strain evidence="2">SpSt-132</strain>
    </source>
</reference>
<sequence>MKCPRCVDMDLLEVNKYGVLVDVCPSCGGIWLDKGELSKIIEAIRRAENSLDEEIRVISKDHPEVYRKYEEYKHKKKKKSIFGELFDIFD</sequence>
<organism evidence="2">
    <name type="scientific">Hydrogenobacter sp</name>
    <dbReference type="NCBI Taxonomy" id="2152829"/>
    <lineage>
        <taxon>Bacteria</taxon>
        <taxon>Pseudomonadati</taxon>
        <taxon>Aquificota</taxon>
        <taxon>Aquificia</taxon>
        <taxon>Aquificales</taxon>
        <taxon>Aquificaceae</taxon>
        <taxon>Hydrogenobacter</taxon>
    </lineage>
</organism>
<proteinExistence type="predicted"/>
<name>A0A7C2V486_9AQUI</name>
<feature type="domain" description="Transcription factor zinc-finger" evidence="1">
    <location>
        <begin position="2"/>
        <end position="43"/>
    </location>
</feature>
<dbReference type="Pfam" id="PF13453">
    <property type="entry name" value="Zn_ribbon_TFIIB"/>
    <property type="match status" value="1"/>
</dbReference>
<dbReference type="InterPro" id="IPR027392">
    <property type="entry name" value="TF_Znf"/>
</dbReference>
<dbReference type="AlphaFoldDB" id="A0A7C2V486"/>
<dbReference type="EMBL" id="DSFP01000067">
    <property type="protein sequence ID" value="HEW46580.1"/>
    <property type="molecule type" value="Genomic_DNA"/>
</dbReference>
<comment type="caution">
    <text evidence="2">The sequence shown here is derived from an EMBL/GenBank/DDBJ whole genome shotgun (WGS) entry which is preliminary data.</text>
</comment>
<evidence type="ECO:0000259" key="1">
    <source>
        <dbReference type="Pfam" id="PF13453"/>
    </source>
</evidence>
<protein>
    <recommendedName>
        <fullName evidence="1">Transcription factor zinc-finger domain-containing protein</fullName>
    </recommendedName>
</protein>
<evidence type="ECO:0000313" key="2">
    <source>
        <dbReference type="EMBL" id="HEW46580.1"/>
    </source>
</evidence>
<accession>A0A7C2V486</accession>
<gene>
    <name evidence="2" type="ORF">ENO47_07960</name>
</gene>